<dbReference type="InterPro" id="IPR027843">
    <property type="entry name" value="DUF4440"/>
</dbReference>
<feature type="domain" description="DUF4440" evidence="1">
    <location>
        <begin position="38"/>
        <end position="123"/>
    </location>
</feature>
<protein>
    <recommendedName>
        <fullName evidence="1">DUF4440 domain-containing protein</fullName>
    </recommendedName>
</protein>
<dbReference type="Proteomes" id="UP000251889">
    <property type="component" value="Unassembled WGS sequence"/>
</dbReference>
<proteinExistence type="predicted"/>
<evidence type="ECO:0000313" key="2">
    <source>
        <dbReference type="EMBL" id="RAV99349.1"/>
    </source>
</evidence>
<dbReference type="EMBL" id="QMFY01000011">
    <property type="protein sequence ID" value="RAV99349.1"/>
    <property type="molecule type" value="Genomic_DNA"/>
</dbReference>
<reference evidence="2 3" key="1">
    <citation type="submission" date="2018-06" db="EMBL/GenBank/DDBJ databases">
        <title>Chryseolinea flavus sp. nov., a member of the phylum Bacteroidetes isolated from soil.</title>
        <authorList>
            <person name="Li Y."/>
            <person name="Wang J."/>
        </authorList>
    </citation>
    <scope>NUCLEOTIDE SEQUENCE [LARGE SCALE GENOMIC DNA]</scope>
    <source>
        <strain evidence="2 3">SDU1-6</strain>
    </source>
</reference>
<dbReference type="Gene3D" id="3.10.450.50">
    <property type="match status" value="1"/>
</dbReference>
<dbReference type="SUPFAM" id="SSF54427">
    <property type="entry name" value="NTF2-like"/>
    <property type="match status" value="1"/>
</dbReference>
<gene>
    <name evidence="2" type="ORF">DQQ10_19165</name>
</gene>
<dbReference type="Pfam" id="PF14534">
    <property type="entry name" value="DUF4440"/>
    <property type="match status" value="1"/>
</dbReference>
<dbReference type="InterPro" id="IPR032710">
    <property type="entry name" value="NTF2-like_dom_sf"/>
</dbReference>
<dbReference type="RefSeq" id="WP_112748539.1">
    <property type="nucleotide sequence ID" value="NZ_QMFY01000011.1"/>
</dbReference>
<comment type="caution">
    <text evidence="2">The sequence shown here is derived from an EMBL/GenBank/DDBJ whole genome shotgun (WGS) entry which is preliminary data.</text>
</comment>
<dbReference type="AlphaFoldDB" id="A0A364XZW9"/>
<sequence length="152" mass="16852">MTGRITSILISFTLCVGCVSKPTTNQHEVITKDEVSAFLKQYDVAWNAKDGKSIETLLSDQYIYFSSLGETTKKAETIKFLTDSAYVIHSANRNEIEISVKGNIATVSSHWVGDLSWQGETIHDNQRCGLTIAKINGNLEIISEHCVAIKQE</sequence>
<evidence type="ECO:0000313" key="3">
    <source>
        <dbReference type="Proteomes" id="UP000251889"/>
    </source>
</evidence>
<evidence type="ECO:0000259" key="1">
    <source>
        <dbReference type="Pfam" id="PF14534"/>
    </source>
</evidence>
<keyword evidence="3" id="KW-1185">Reference proteome</keyword>
<accession>A0A364XZW9</accession>
<organism evidence="2 3">
    <name type="scientific">Pseudochryseolinea flava</name>
    <dbReference type="NCBI Taxonomy" id="2059302"/>
    <lineage>
        <taxon>Bacteria</taxon>
        <taxon>Pseudomonadati</taxon>
        <taxon>Bacteroidota</taxon>
        <taxon>Cytophagia</taxon>
        <taxon>Cytophagales</taxon>
        <taxon>Fulvivirgaceae</taxon>
        <taxon>Pseudochryseolinea</taxon>
    </lineage>
</organism>
<name>A0A364XZW9_9BACT</name>